<keyword evidence="1" id="KW-0472">Membrane</keyword>
<name>A0ABW6P305_9NOCA</name>
<feature type="transmembrane region" description="Helical" evidence="1">
    <location>
        <begin position="36"/>
        <end position="56"/>
    </location>
</feature>
<reference evidence="2 3" key="1">
    <citation type="submission" date="2024-10" db="EMBL/GenBank/DDBJ databases">
        <title>The Natural Products Discovery Center: Release of the First 8490 Sequenced Strains for Exploring Actinobacteria Biosynthetic Diversity.</title>
        <authorList>
            <person name="Kalkreuter E."/>
            <person name="Kautsar S.A."/>
            <person name="Yang D."/>
            <person name="Bader C.D."/>
            <person name="Teijaro C.N."/>
            <person name="Fluegel L."/>
            <person name="Davis C.M."/>
            <person name="Simpson J.R."/>
            <person name="Lauterbach L."/>
            <person name="Steele A.D."/>
            <person name="Gui C."/>
            <person name="Meng S."/>
            <person name="Li G."/>
            <person name="Viehrig K."/>
            <person name="Ye F."/>
            <person name="Su P."/>
            <person name="Kiefer A.F."/>
            <person name="Nichols A."/>
            <person name="Cepeda A.J."/>
            <person name="Yan W."/>
            <person name="Fan B."/>
            <person name="Jiang Y."/>
            <person name="Adhikari A."/>
            <person name="Zheng C.-J."/>
            <person name="Schuster L."/>
            <person name="Cowan T.M."/>
            <person name="Smanski M.J."/>
            <person name="Chevrette M.G."/>
            <person name="De Carvalho L.P.S."/>
            <person name="Shen B."/>
        </authorList>
    </citation>
    <scope>NUCLEOTIDE SEQUENCE [LARGE SCALE GENOMIC DNA]</scope>
    <source>
        <strain evidence="2 3">NPDC004119</strain>
    </source>
</reference>
<evidence type="ECO:0008006" key="4">
    <source>
        <dbReference type="Google" id="ProtNLM"/>
    </source>
</evidence>
<proteinExistence type="predicted"/>
<keyword evidence="3" id="KW-1185">Reference proteome</keyword>
<organism evidence="2 3">
    <name type="scientific">Nocardia aobensis</name>
    <dbReference type="NCBI Taxonomy" id="257277"/>
    <lineage>
        <taxon>Bacteria</taxon>
        <taxon>Bacillati</taxon>
        <taxon>Actinomycetota</taxon>
        <taxon>Actinomycetes</taxon>
        <taxon>Mycobacteriales</taxon>
        <taxon>Nocardiaceae</taxon>
        <taxon>Nocardia</taxon>
    </lineage>
</organism>
<sequence>MRATADPSTRLRGGCVGAAAGTVSIAAHALGGGTVAPGSAAIMMLIAASTAIGCLAAHTRTGLFRLMGLLAIGQLLGHLALTLSPHCHDVLITAPMLVAHLAATVGGAVLVRGAETTLRRAVSLIRRAVGVVTHILGITGAPVVVSVPDTVTAPRRLVLASGTGRRGPPALTGSFAASHGVVAWA</sequence>
<feature type="transmembrane region" description="Helical" evidence="1">
    <location>
        <begin position="63"/>
        <end position="84"/>
    </location>
</feature>
<evidence type="ECO:0000256" key="1">
    <source>
        <dbReference type="SAM" id="Phobius"/>
    </source>
</evidence>
<feature type="transmembrane region" description="Helical" evidence="1">
    <location>
        <begin position="12"/>
        <end position="30"/>
    </location>
</feature>
<dbReference type="RefSeq" id="WP_387394571.1">
    <property type="nucleotide sequence ID" value="NZ_JBIAMT010000002.1"/>
</dbReference>
<accession>A0ABW6P305</accession>
<protein>
    <recommendedName>
        <fullName evidence="4">YtxH domain-containing protein</fullName>
    </recommendedName>
</protein>
<dbReference type="Proteomes" id="UP001601442">
    <property type="component" value="Unassembled WGS sequence"/>
</dbReference>
<dbReference type="EMBL" id="JBIAMT010000002">
    <property type="protein sequence ID" value="MFF0497790.1"/>
    <property type="molecule type" value="Genomic_DNA"/>
</dbReference>
<comment type="caution">
    <text evidence="2">The sequence shown here is derived from an EMBL/GenBank/DDBJ whole genome shotgun (WGS) entry which is preliminary data.</text>
</comment>
<keyword evidence="1" id="KW-1133">Transmembrane helix</keyword>
<keyword evidence="1" id="KW-0812">Transmembrane</keyword>
<evidence type="ECO:0000313" key="2">
    <source>
        <dbReference type="EMBL" id="MFF0497790.1"/>
    </source>
</evidence>
<evidence type="ECO:0000313" key="3">
    <source>
        <dbReference type="Proteomes" id="UP001601442"/>
    </source>
</evidence>
<gene>
    <name evidence="2" type="ORF">ACFYU5_15380</name>
</gene>
<feature type="transmembrane region" description="Helical" evidence="1">
    <location>
        <begin position="90"/>
        <end position="111"/>
    </location>
</feature>